<dbReference type="InterPro" id="IPR036419">
    <property type="entry name" value="Ribosomal_S3_C_sf"/>
</dbReference>
<dbReference type="InterPro" id="IPR004044">
    <property type="entry name" value="KH_dom_type_2"/>
</dbReference>
<dbReference type="STRING" id="1427984.X271_00404"/>
<dbReference type="PROSITE" id="PS50084">
    <property type="entry name" value="KH_TYPE_1"/>
    <property type="match status" value="1"/>
</dbReference>
<dbReference type="GO" id="GO:0006412">
    <property type="term" value="P:translation"/>
    <property type="evidence" value="ECO:0007669"/>
    <property type="project" value="UniProtKB-UniRule"/>
</dbReference>
<dbReference type="AlphaFoldDB" id="W8GFG0"/>
<dbReference type="InterPro" id="IPR001351">
    <property type="entry name" value="Ribosomal_uS3_C"/>
</dbReference>
<dbReference type="GO" id="GO:0022627">
    <property type="term" value="C:cytosolic small ribosomal subunit"/>
    <property type="evidence" value="ECO:0007669"/>
    <property type="project" value="TreeGrafter"/>
</dbReference>
<comment type="function">
    <text evidence="6 8">Binds the lower part of the 30S subunit head. Binds mRNA in the 70S ribosome, positioning it for translation.</text>
</comment>
<proteinExistence type="inferred from homology"/>
<evidence type="ECO:0000256" key="6">
    <source>
        <dbReference type="ARBA" id="ARBA00024998"/>
    </source>
</evidence>
<dbReference type="InterPro" id="IPR018280">
    <property type="entry name" value="Ribosomal_uS3_CS"/>
</dbReference>
<keyword evidence="2 8" id="KW-0699">rRNA-binding</keyword>
<dbReference type="SUPFAM" id="SSF54814">
    <property type="entry name" value="Prokaryotic type KH domain (KH-domain type II)"/>
    <property type="match status" value="1"/>
</dbReference>
<keyword evidence="13" id="KW-1185">Reference proteome</keyword>
<dbReference type="Pfam" id="PF00189">
    <property type="entry name" value="Ribosomal_S3_C"/>
    <property type="match status" value="1"/>
</dbReference>
<keyword evidence="5 8" id="KW-0687">Ribonucleoprotein</keyword>
<evidence type="ECO:0000256" key="2">
    <source>
        <dbReference type="ARBA" id="ARBA00022730"/>
    </source>
</evidence>
<evidence type="ECO:0000256" key="10">
    <source>
        <dbReference type="SAM" id="MobiDB-lite"/>
    </source>
</evidence>
<keyword evidence="3 8" id="KW-0694">RNA-binding</keyword>
<dbReference type="Gene3D" id="3.30.1140.32">
    <property type="entry name" value="Ribosomal protein S3, C-terminal domain"/>
    <property type="match status" value="1"/>
</dbReference>
<protein>
    <recommendedName>
        <fullName evidence="7 8">Small ribosomal subunit protein uS3</fullName>
    </recommendedName>
</protein>
<dbReference type="eggNOG" id="COG0092">
    <property type="taxonomic scope" value="Bacteria"/>
</dbReference>
<dbReference type="SMART" id="SM00322">
    <property type="entry name" value="KH"/>
    <property type="match status" value="1"/>
</dbReference>
<evidence type="ECO:0000259" key="11">
    <source>
        <dbReference type="PROSITE" id="PS50823"/>
    </source>
</evidence>
<evidence type="ECO:0000256" key="1">
    <source>
        <dbReference type="ARBA" id="ARBA00010761"/>
    </source>
</evidence>
<evidence type="ECO:0000256" key="7">
    <source>
        <dbReference type="ARBA" id="ARBA00035257"/>
    </source>
</evidence>
<dbReference type="NCBIfam" id="TIGR01009">
    <property type="entry name" value="rpsC_bact"/>
    <property type="match status" value="1"/>
</dbReference>
<dbReference type="SUPFAM" id="SSF54821">
    <property type="entry name" value="Ribosomal protein S3 C-terminal domain"/>
    <property type="match status" value="1"/>
</dbReference>
<evidence type="ECO:0000313" key="13">
    <source>
        <dbReference type="Proteomes" id="UP000019450"/>
    </source>
</evidence>
<dbReference type="HAMAP" id="MF_01309_B">
    <property type="entry name" value="Ribosomal_uS3_B"/>
    <property type="match status" value="1"/>
</dbReference>
<dbReference type="Gene3D" id="3.30.300.20">
    <property type="match status" value="1"/>
</dbReference>
<dbReference type="PROSITE" id="PS00548">
    <property type="entry name" value="RIBOSOMAL_S3"/>
    <property type="match status" value="1"/>
</dbReference>
<dbReference type="GO" id="GO:0003729">
    <property type="term" value="F:mRNA binding"/>
    <property type="evidence" value="ECO:0007669"/>
    <property type="project" value="UniProtKB-UniRule"/>
</dbReference>
<evidence type="ECO:0000256" key="5">
    <source>
        <dbReference type="ARBA" id="ARBA00023274"/>
    </source>
</evidence>
<name>W8GFG0_9MOLU</name>
<dbReference type="FunFam" id="3.30.300.20:FF:000001">
    <property type="entry name" value="30S ribosomal protein S3"/>
    <property type="match status" value="1"/>
</dbReference>
<reference evidence="12 13" key="1">
    <citation type="journal article" date="2014" name="Genome Biol. Evol.">
        <title>Phylogenomics of "Candidatus Hepatoplasma crinochetorum," a Lineage of Mollicutes Associated with Noninsect Arthropods.</title>
        <authorList>
            <person name="Leclercq S."/>
            <person name="Dittmer J."/>
            <person name="Bouchon D."/>
            <person name="Cordaux R."/>
        </authorList>
    </citation>
    <scope>NUCLEOTIDE SEQUENCE [LARGE SCALE GENOMIC DNA]</scope>
    <source>
        <strain evidence="12 13">Av</strain>
    </source>
</reference>
<dbReference type="EMBL" id="CP006932">
    <property type="protein sequence ID" value="AHK22509.1"/>
    <property type="molecule type" value="Genomic_DNA"/>
</dbReference>
<dbReference type="InterPro" id="IPR015946">
    <property type="entry name" value="KH_dom-like_a/b"/>
</dbReference>
<sequence>MGQKANPNGMRLGIVREWKSRYFAKDNKQWTEWVVQDRMIRNYFEKYFKKWSLSVVEIDRTEKEVRITINTSKPGMVLGQEGSNIKKIQLDIIKLLRDKKLKRTQQIKVILDVKEIKKPDLDATIIANEIASQLENRVPFRIAQKRVIRRVMRNGAKGIKTQVSGRLNGVDMARTEGYLEGQVPLQTLRYDIDFAKTKAKTTYGILGVKVWISRGEILKNRKDKELRDPKKERNLNPEFRKRRFENSNPKEDFKAVDKGDK</sequence>
<dbReference type="CDD" id="cd02412">
    <property type="entry name" value="KH-II_30S_S3"/>
    <property type="match status" value="1"/>
</dbReference>
<dbReference type="PROSITE" id="PS50823">
    <property type="entry name" value="KH_TYPE_2"/>
    <property type="match status" value="1"/>
</dbReference>
<dbReference type="InterPro" id="IPR004087">
    <property type="entry name" value="KH_dom"/>
</dbReference>
<dbReference type="PANTHER" id="PTHR11760:SF19">
    <property type="entry name" value="SMALL RIBOSOMAL SUBUNIT PROTEIN US3C"/>
    <property type="match status" value="1"/>
</dbReference>
<evidence type="ECO:0000256" key="4">
    <source>
        <dbReference type="ARBA" id="ARBA00022980"/>
    </source>
</evidence>
<dbReference type="InterPro" id="IPR005704">
    <property type="entry name" value="Ribosomal_uS3_bac-typ"/>
</dbReference>
<dbReference type="InterPro" id="IPR009019">
    <property type="entry name" value="KH_sf_prok-type"/>
</dbReference>
<dbReference type="OrthoDB" id="9806396at2"/>
<dbReference type="PATRIC" id="fig|1427984.3.peg.390"/>
<evidence type="ECO:0000256" key="8">
    <source>
        <dbReference type="HAMAP-Rule" id="MF_01309"/>
    </source>
</evidence>
<evidence type="ECO:0000313" key="12">
    <source>
        <dbReference type="EMBL" id="AHK22509.1"/>
    </source>
</evidence>
<comment type="similarity">
    <text evidence="1 8 9">Belongs to the universal ribosomal protein uS3 family.</text>
</comment>
<gene>
    <name evidence="8 12" type="primary">rpsC</name>
    <name evidence="12" type="ORF">X271_00404</name>
</gene>
<dbReference type="Pfam" id="PF07650">
    <property type="entry name" value="KH_2"/>
    <property type="match status" value="1"/>
</dbReference>
<dbReference type="PANTHER" id="PTHR11760">
    <property type="entry name" value="30S/40S RIBOSOMAL PROTEIN S3"/>
    <property type="match status" value="1"/>
</dbReference>
<dbReference type="InterPro" id="IPR057258">
    <property type="entry name" value="Ribosomal_uS3"/>
</dbReference>
<accession>W8GFG0</accession>
<dbReference type="GO" id="GO:0019843">
    <property type="term" value="F:rRNA binding"/>
    <property type="evidence" value="ECO:0007669"/>
    <property type="project" value="UniProtKB-UniRule"/>
</dbReference>
<evidence type="ECO:0000256" key="3">
    <source>
        <dbReference type="ARBA" id="ARBA00022884"/>
    </source>
</evidence>
<dbReference type="Proteomes" id="UP000019450">
    <property type="component" value="Chromosome"/>
</dbReference>
<dbReference type="KEGG" id="hcr:X271_00404"/>
<comment type="subunit">
    <text evidence="8">Part of the 30S ribosomal subunit. Forms a tight complex with proteins S10 and S14.</text>
</comment>
<dbReference type="GO" id="GO:0003735">
    <property type="term" value="F:structural constituent of ribosome"/>
    <property type="evidence" value="ECO:0007669"/>
    <property type="project" value="InterPro"/>
</dbReference>
<keyword evidence="4 8" id="KW-0689">Ribosomal protein</keyword>
<organism evidence="12 13">
    <name type="scientific">Candidatus Hepatoplasma crinochetorum Av</name>
    <dbReference type="NCBI Taxonomy" id="1427984"/>
    <lineage>
        <taxon>Bacteria</taxon>
        <taxon>Bacillati</taxon>
        <taxon>Mycoplasmatota</taxon>
        <taxon>Mollicutes</taxon>
        <taxon>Candidatus Hepatoplasmataceae</taxon>
        <taxon>Candidatus Hepatoplasma</taxon>
    </lineage>
</organism>
<evidence type="ECO:0000256" key="9">
    <source>
        <dbReference type="RuleBase" id="RU003624"/>
    </source>
</evidence>
<dbReference type="HOGENOM" id="CLU_058591_0_2_14"/>
<feature type="domain" description="KH type-2" evidence="11">
    <location>
        <begin position="40"/>
        <end position="117"/>
    </location>
</feature>
<feature type="region of interest" description="Disordered" evidence="10">
    <location>
        <begin position="223"/>
        <end position="261"/>
    </location>
</feature>